<keyword evidence="3" id="KW-1185">Reference proteome</keyword>
<dbReference type="SUPFAM" id="SSF56235">
    <property type="entry name" value="N-terminal nucleophile aminohydrolases (Ntn hydrolases)"/>
    <property type="match status" value="1"/>
</dbReference>
<feature type="compositionally biased region" description="Polar residues" evidence="1">
    <location>
        <begin position="259"/>
        <end position="272"/>
    </location>
</feature>
<dbReference type="AlphaFoldDB" id="A0A815QFV0"/>
<gene>
    <name evidence="2" type="ORF">XAT740_LOCUS37524</name>
</gene>
<feature type="region of interest" description="Disordered" evidence="1">
    <location>
        <begin position="195"/>
        <end position="235"/>
    </location>
</feature>
<name>A0A815QFV0_ADIRI</name>
<evidence type="ECO:0000256" key="1">
    <source>
        <dbReference type="SAM" id="MobiDB-lite"/>
    </source>
</evidence>
<dbReference type="InterPro" id="IPR029055">
    <property type="entry name" value="Ntn_hydrolases_N"/>
</dbReference>
<comment type="caution">
    <text evidence="2">The sequence shown here is derived from an EMBL/GenBank/DDBJ whole genome shotgun (WGS) entry which is preliminary data.</text>
</comment>
<feature type="compositionally biased region" description="Low complexity" evidence="1">
    <location>
        <begin position="274"/>
        <end position="291"/>
    </location>
</feature>
<dbReference type="Proteomes" id="UP000663828">
    <property type="component" value="Unassembled WGS sequence"/>
</dbReference>
<reference evidence="2" key="1">
    <citation type="submission" date="2021-02" db="EMBL/GenBank/DDBJ databases">
        <authorList>
            <person name="Nowell W R."/>
        </authorList>
    </citation>
    <scope>NUCLEOTIDE SEQUENCE</scope>
</reference>
<protein>
    <submittedName>
        <fullName evidence="2">Uncharacterized protein</fullName>
    </submittedName>
</protein>
<proteinExistence type="predicted"/>
<accession>A0A815QFV0</accession>
<feature type="compositionally biased region" description="Polar residues" evidence="1">
    <location>
        <begin position="351"/>
        <end position="370"/>
    </location>
</feature>
<feature type="compositionally biased region" description="Low complexity" evidence="1">
    <location>
        <begin position="325"/>
        <end position="336"/>
    </location>
</feature>
<organism evidence="2 3">
    <name type="scientific">Adineta ricciae</name>
    <name type="common">Rotifer</name>
    <dbReference type="NCBI Taxonomy" id="249248"/>
    <lineage>
        <taxon>Eukaryota</taxon>
        <taxon>Metazoa</taxon>
        <taxon>Spiralia</taxon>
        <taxon>Gnathifera</taxon>
        <taxon>Rotifera</taxon>
        <taxon>Eurotatoria</taxon>
        <taxon>Bdelloidea</taxon>
        <taxon>Adinetida</taxon>
        <taxon>Adinetidae</taxon>
        <taxon>Adineta</taxon>
    </lineage>
</organism>
<dbReference type="EMBL" id="CAJNOR010003953">
    <property type="protein sequence ID" value="CAF1462653.1"/>
    <property type="molecule type" value="Genomic_DNA"/>
</dbReference>
<feature type="region of interest" description="Disordered" evidence="1">
    <location>
        <begin position="259"/>
        <end position="401"/>
    </location>
</feature>
<evidence type="ECO:0000313" key="3">
    <source>
        <dbReference type="Proteomes" id="UP000663828"/>
    </source>
</evidence>
<sequence length="576" mass="64533">MGKTFSSNKDYNRALAKQPIQSISLSKLDVSNVQQQPLVGTLSIPYPVRISESTEKIPDTINQLPPIEEVTSPVNEYIQSPSLHSNINHYPEQQPIVVPRRAYSLRVPVSHRNQTMSNDPVIIRRSVVNLNKHRRTDDNQLATYASRPTIIERNGKQFVTEVKERMERRYVQIFDEATGQMRLFEVTDYIPTRTVTSVRNSPQRSFSTRSPFNQRPSSRGTLNSRPEPTATSTLVNFSDLNNRGNVARQFDLYHSGANVTFNDSNRSNTPPILTSKQSGSSSYTESQSRGYNSTPTTPRTVTNQYSPSSYQSEARSYRRHSPTPSNYSVTTTTNQSTDDDSDRESVDRVLTPTNFRTRSTRNDPPTTNGAYSGGSSSSDPDPFARGIQPGDHTYTQRPGVNNYSEPMTLKQGFASLGTSDYAPLAPSQGIAAFVFKDDVILAADVLDSYGLLTKYRNISRIHQVNEKPVRATGGDLSDADYIKEAIDSKVYVVIGSSCDGGEMAPLALYAWWLDSNQLNKDQAEQLMGRIMKQLFYRYCRAFACYRVCIVTNDGIEFKANEVQPAWSLAPILRNIE</sequence>
<feature type="compositionally biased region" description="Polar residues" evidence="1">
    <location>
        <begin position="292"/>
        <end position="314"/>
    </location>
</feature>
<dbReference type="Gene3D" id="3.60.20.10">
    <property type="entry name" value="Glutamine Phosphoribosylpyrophosphate, subunit 1, domain 1"/>
    <property type="match status" value="2"/>
</dbReference>
<evidence type="ECO:0000313" key="2">
    <source>
        <dbReference type="EMBL" id="CAF1462653.1"/>
    </source>
</evidence>